<keyword evidence="3" id="KW-0732">Signal</keyword>
<keyword evidence="5" id="KW-0119">Carbohydrate metabolism</keyword>
<dbReference type="PANTHER" id="PTHR10587">
    <property type="entry name" value="GLYCOSYL TRANSFERASE-RELATED"/>
    <property type="match status" value="1"/>
</dbReference>
<dbReference type="Gene3D" id="3.20.20.370">
    <property type="entry name" value="Glycoside hydrolase/deacetylase"/>
    <property type="match status" value="1"/>
</dbReference>
<keyword evidence="5" id="KW-0858">Xylan degradation</keyword>
<evidence type="ECO:0000256" key="1">
    <source>
        <dbReference type="SAM" id="Coils"/>
    </source>
</evidence>
<dbReference type="AlphaFoldDB" id="A0A6V8LXB7"/>
<dbReference type="InterPro" id="IPR050248">
    <property type="entry name" value="Polysacc_deacetylase_ArnD"/>
</dbReference>
<dbReference type="GO" id="GO:0016810">
    <property type="term" value="F:hydrolase activity, acting on carbon-nitrogen (but not peptide) bonds"/>
    <property type="evidence" value="ECO:0007669"/>
    <property type="project" value="InterPro"/>
</dbReference>
<feature type="domain" description="NodB homology" evidence="4">
    <location>
        <begin position="77"/>
        <end position="280"/>
    </location>
</feature>
<feature type="chain" id="PRO_5028799755" evidence="3">
    <location>
        <begin position="20"/>
        <end position="325"/>
    </location>
</feature>
<keyword evidence="1" id="KW-0175">Coiled coil</keyword>
<dbReference type="RefSeq" id="WP_173084239.1">
    <property type="nucleotide sequence ID" value="NZ_BLTE01000009.1"/>
</dbReference>
<reference evidence="5 6" key="1">
    <citation type="submission" date="2020-04" db="EMBL/GenBank/DDBJ databases">
        <authorList>
            <consortium name="Desulfovibrio sp. FSS-1 genome sequencing consortium"/>
            <person name="Shimoshige H."/>
            <person name="Kobayashi H."/>
            <person name="Maekawa T."/>
        </authorList>
    </citation>
    <scope>NUCLEOTIDE SEQUENCE [LARGE SCALE GENOMIC DNA]</scope>
    <source>
        <strain evidence="5 6">SIID29052-01</strain>
    </source>
</reference>
<evidence type="ECO:0000256" key="3">
    <source>
        <dbReference type="SAM" id="SignalP"/>
    </source>
</evidence>
<organism evidence="5 6">
    <name type="scientific">Fundidesulfovibrio magnetotacticus</name>
    <dbReference type="NCBI Taxonomy" id="2730080"/>
    <lineage>
        <taxon>Bacteria</taxon>
        <taxon>Pseudomonadati</taxon>
        <taxon>Thermodesulfobacteriota</taxon>
        <taxon>Desulfovibrionia</taxon>
        <taxon>Desulfovibrionales</taxon>
        <taxon>Desulfovibrionaceae</taxon>
        <taxon>Fundidesulfovibrio</taxon>
    </lineage>
</organism>
<dbReference type="InterPro" id="IPR011330">
    <property type="entry name" value="Glyco_hydro/deAcase_b/a-brl"/>
</dbReference>
<dbReference type="PANTHER" id="PTHR10587:SF134">
    <property type="entry name" value="SECRETED PROTEIN"/>
    <property type="match status" value="1"/>
</dbReference>
<sequence>MRCVLLFLCLFAFAQTADAQQLWTPAELAARPGEERAGRLGTPDPTGPARSEPRLALPPLPQNLRGSIRRVDTGGEKLVALTFDLCELSDQRAGYDGALVDVLRAHGAAATFFLSGRWMRSHPERTLQLMADPRFEIGSHAWTHGNFAVLSRERMREQLDWTQAQYEQARDELEALAAAKGMPEAAAAAPKSIRVFRFPYGRCRPEALEMLAGMGLAAVQWDVNTMDAGKRAPEAIARDVLRLARPGSIVLAHGNGNGHGTAKALESILPELKARGYRFVTVSDLLASGRAVTSHECFDSRSGDTALYDAIFGEGVTHPRRGRRE</sequence>
<gene>
    <name evidence="5" type="ORF">NNJEOMEG_02139</name>
</gene>
<keyword evidence="5" id="KW-0378">Hydrolase</keyword>
<dbReference type="Proteomes" id="UP000494245">
    <property type="component" value="Unassembled WGS sequence"/>
</dbReference>
<dbReference type="SUPFAM" id="SSF88713">
    <property type="entry name" value="Glycoside hydrolase/deacetylase"/>
    <property type="match status" value="1"/>
</dbReference>
<evidence type="ECO:0000256" key="2">
    <source>
        <dbReference type="SAM" id="MobiDB-lite"/>
    </source>
</evidence>
<protein>
    <submittedName>
        <fullName evidence="5">Bifunctional xylanase/deacetylase</fullName>
    </submittedName>
</protein>
<dbReference type="GO" id="GO:0016798">
    <property type="term" value="F:hydrolase activity, acting on glycosyl bonds"/>
    <property type="evidence" value="ECO:0007669"/>
    <property type="project" value="UniProtKB-KW"/>
</dbReference>
<keyword evidence="6" id="KW-1185">Reference proteome</keyword>
<dbReference type="EMBL" id="BLTE01000009">
    <property type="protein sequence ID" value="GFK94297.1"/>
    <property type="molecule type" value="Genomic_DNA"/>
</dbReference>
<evidence type="ECO:0000313" key="5">
    <source>
        <dbReference type="EMBL" id="GFK94297.1"/>
    </source>
</evidence>
<dbReference type="PROSITE" id="PS51677">
    <property type="entry name" value="NODB"/>
    <property type="match status" value="1"/>
</dbReference>
<feature type="signal peptide" evidence="3">
    <location>
        <begin position="1"/>
        <end position="19"/>
    </location>
</feature>
<proteinExistence type="predicted"/>
<feature type="coiled-coil region" evidence="1">
    <location>
        <begin position="152"/>
        <end position="179"/>
    </location>
</feature>
<evidence type="ECO:0000259" key="4">
    <source>
        <dbReference type="PROSITE" id="PS51677"/>
    </source>
</evidence>
<accession>A0A6V8LXB7</accession>
<dbReference type="Pfam" id="PF01522">
    <property type="entry name" value="Polysacc_deac_1"/>
    <property type="match status" value="1"/>
</dbReference>
<feature type="region of interest" description="Disordered" evidence="2">
    <location>
        <begin position="33"/>
        <end position="58"/>
    </location>
</feature>
<dbReference type="InterPro" id="IPR002509">
    <property type="entry name" value="NODB_dom"/>
</dbReference>
<name>A0A6V8LXB7_9BACT</name>
<comment type="caution">
    <text evidence="5">The sequence shown here is derived from an EMBL/GenBank/DDBJ whole genome shotgun (WGS) entry which is preliminary data.</text>
</comment>
<keyword evidence="5" id="KW-0326">Glycosidase</keyword>
<evidence type="ECO:0000313" key="6">
    <source>
        <dbReference type="Proteomes" id="UP000494245"/>
    </source>
</evidence>
<reference evidence="5 6" key="2">
    <citation type="submission" date="2020-05" db="EMBL/GenBank/DDBJ databases">
        <title>Draft genome sequence of Desulfovibrio sp. strainFSS-1.</title>
        <authorList>
            <person name="Shimoshige H."/>
            <person name="Kobayashi H."/>
            <person name="Maekawa T."/>
        </authorList>
    </citation>
    <scope>NUCLEOTIDE SEQUENCE [LARGE SCALE GENOMIC DNA]</scope>
    <source>
        <strain evidence="5 6">SIID29052-01</strain>
    </source>
</reference>
<keyword evidence="5" id="KW-0624">Polysaccharide degradation</keyword>
<dbReference type="GO" id="GO:0045493">
    <property type="term" value="P:xylan catabolic process"/>
    <property type="evidence" value="ECO:0007669"/>
    <property type="project" value="UniProtKB-KW"/>
</dbReference>